<dbReference type="EMBL" id="JADFTS010000001">
    <property type="protein sequence ID" value="KAF9624959.1"/>
    <property type="molecule type" value="Genomic_DNA"/>
</dbReference>
<protein>
    <submittedName>
        <fullName evidence="1">Uncharacterized protein</fullName>
    </submittedName>
</protein>
<evidence type="ECO:0000313" key="1">
    <source>
        <dbReference type="EMBL" id="KAF9624959.1"/>
    </source>
</evidence>
<dbReference type="AlphaFoldDB" id="A0A835IX07"/>
<proteinExistence type="predicted"/>
<accession>A0A835IX07</accession>
<evidence type="ECO:0000313" key="2">
    <source>
        <dbReference type="Proteomes" id="UP000631114"/>
    </source>
</evidence>
<keyword evidence="2" id="KW-1185">Reference proteome</keyword>
<organism evidence="1 2">
    <name type="scientific">Coptis chinensis</name>
    <dbReference type="NCBI Taxonomy" id="261450"/>
    <lineage>
        <taxon>Eukaryota</taxon>
        <taxon>Viridiplantae</taxon>
        <taxon>Streptophyta</taxon>
        <taxon>Embryophyta</taxon>
        <taxon>Tracheophyta</taxon>
        <taxon>Spermatophyta</taxon>
        <taxon>Magnoliopsida</taxon>
        <taxon>Ranunculales</taxon>
        <taxon>Ranunculaceae</taxon>
        <taxon>Coptidoideae</taxon>
        <taxon>Coptis</taxon>
    </lineage>
</organism>
<dbReference type="OrthoDB" id="66620at2759"/>
<name>A0A835IX07_9MAGN</name>
<dbReference type="Proteomes" id="UP000631114">
    <property type="component" value="Unassembled WGS sequence"/>
</dbReference>
<sequence>MLRGISGGQMKRVTIGEMLAGAAKALFMSEISIGDLKERSKQIRCVKDDKSKSHHATLTMKKFGVNKKEGTLKSLHRKENIEDEEEQFCVHLQIDITYHNGIQHIDTLTVVRNVL</sequence>
<reference evidence="1 2" key="1">
    <citation type="submission" date="2020-10" db="EMBL/GenBank/DDBJ databases">
        <title>The Coptis chinensis genome and diversification of protoberbering-type alkaloids.</title>
        <authorList>
            <person name="Wang B."/>
            <person name="Shu S."/>
            <person name="Song C."/>
            <person name="Liu Y."/>
        </authorList>
    </citation>
    <scope>NUCLEOTIDE SEQUENCE [LARGE SCALE GENOMIC DNA]</scope>
    <source>
        <strain evidence="1">HL-2020</strain>
        <tissue evidence="1">Leaf</tissue>
    </source>
</reference>
<comment type="caution">
    <text evidence="1">The sequence shown here is derived from an EMBL/GenBank/DDBJ whole genome shotgun (WGS) entry which is preliminary data.</text>
</comment>
<gene>
    <name evidence="1" type="ORF">IFM89_016591</name>
</gene>